<reference evidence="1 3" key="2">
    <citation type="journal article" date="2018" name="Plant J.">
        <title>The Physcomitrella patens chromosome-scale assembly reveals moss genome structure and evolution.</title>
        <authorList>
            <person name="Lang D."/>
            <person name="Ullrich K.K."/>
            <person name="Murat F."/>
            <person name="Fuchs J."/>
            <person name="Jenkins J."/>
            <person name="Haas F.B."/>
            <person name="Piednoel M."/>
            <person name="Gundlach H."/>
            <person name="Van Bel M."/>
            <person name="Meyberg R."/>
            <person name="Vives C."/>
            <person name="Morata J."/>
            <person name="Symeonidi A."/>
            <person name="Hiss M."/>
            <person name="Muchero W."/>
            <person name="Kamisugi Y."/>
            <person name="Saleh O."/>
            <person name="Blanc G."/>
            <person name="Decker E.L."/>
            <person name="van Gessel N."/>
            <person name="Grimwood J."/>
            <person name="Hayes R.D."/>
            <person name="Graham S.W."/>
            <person name="Gunter L.E."/>
            <person name="McDaniel S.F."/>
            <person name="Hoernstein S.N.W."/>
            <person name="Larsson A."/>
            <person name="Li F.W."/>
            <person name="Perroud P.F."/>
            <person name="Phillips J."/>
            <person name="Ranjan P."/>
            <person name="Rokshar D.S."/>
            <person name="Rothfels C.J."/>
            <person name="Schneider L."/>
            <person name="Shu S."/>
            <person name="Stevenson D.W."/>
            <person name="Thummler F."/>
            <person name="Tillich M."/>
            <person name="Villarreal Aguilar J.C."/>
            <person name="Widiez T."/>
            <person name="Wong G.K."/>
            <person name="Wymore A."/>
            <person name="Zhang Y."/>
            <person name="Zimmer A.D."/>
            <person name="Quatrano R.S."/>
            <person name="Mayer K.F.X."/>
            <person name="Goodstein D."/>
            <person name="Casacuberta J.M."/>
            <person name="Vandepoele K."/>
            <person name="Reski R."/>
            <person name="Cuming A.C."/>
            <person name="Tuskan G.A."/>
            <person name="Maumus F."/>
            <person name="Salse J."/>
            <person name="Schmutz J."/>
            <person name="Rensing S.A."/>
        </authorList>
    </citation>
    <scope>NUCLEOTIDE SEQUENCE [LARGE SCALE GENOMIC DNA]</scope>
    <source>
        <strain evidence="2 3">cv. Gransden 2004</strain>
    </source>
</reference>
<accession>A0A2K1J746</accession>
<proteinExistence type="predicted"/>
<dbReference type="Gramene" id="Pp3c16_4161V3.1">
    <property type="protein sequence ID" value="PAC:32985654.CDS.1"/>
    <property type="gene ID" value="Pp3c16_4161"/>
</dbReference>
<reference evidence="2" key="3">
    <citation type="submission" date="2020-12" db="UniProtKB">
        <authorList>
            <consortium name="EnsemblPlants"/>
        </authorList>
    </citation>
    <scope>IDENTIFICATION</scope>
</reference>
<name>A0A2K1J746_PHYPA</name>
<gene>
    <name evidence="1" type="ORF">PHYPA_020450</name>
</gene>
<organism evidence="1">
    <name type="scientific">Physcomitrium patens</name>
    <name type="common">Spreading-leaved earth moss</name>
    <name type="synonym">Physcomitrella patens</name>
    <dbReference type="NCBI Taxonomy" id="3218"/>
    <lineage>
        <taxon>Eukaryota</taxon>
        <taxon>Viridiplantae</taxon>
        <taxon>Streptophyta</taxon>
        <taxon>Embryophyta</taxon>
        <taxon>Bryophyta</taxon>
        <taxon>Bryophytina</taxon>
        <taxon>Bryopsida</taxon>
        <taxon>Funariidae</taxon>
        <taxon>Funariales</taxon>
        <taxon>Funariaceae</taxon>
        <taxon>Physcomitrium</taxon>
    </lineage>
</organism>
<dbReference type="AlphaFoldDB" id="A0A2K1J746"/>
<keyword evidence="3" id="KW-1185">Reference proteome</keyword>
<dbReference type="Proteomes" id="UP000006727">
    <property type="component" value="Chromosome 16"/>
</dbReference>
<evidence type="ECO:0000313" key="2">
    <source>
        <dbReference type="EnsemblPlants" id="PAC:32985654.CDS.1"/>
    </source>
</evidence>
<sequence>MKPSPACHRVCTGTRWALLSLISMTPKLRRRTRRRGSRDCRRNSERCGPESLDLAVEAVLARMVGFVDEVDVGFHPVGFVPGGLVRFAVTCVQVEVHLEFVSSWAVCAPLKTAWMASKCSCPDAFCAELSLFGRSQTVGSDFLSVEEGEPFVSVLDSAVSLHLWRSLSFL</sequence>
<evidence type="ECO:0000313" key="3">
    <source>
        <dbReference type="Proteomes" id="UP000006727"/>
    </source>
</evidence>
<dbReference type="EMBL" id="ABEU02000016">
    <property type="protein sequence ID" value="PNR37342.1"/>
    <property type="molecule type" value="Genomic_DNA"/>
</dbReference>
<dbReference type="EnsemblPlants" id="Pp3c16_4161V3.1">
    <property type="protein sequence ID" value="PAC:32985654.CDS.1"/>
    <property type="gene ID" value="Pp3c16_4161"/>
</dbReference>
<dbReference type="InParanoid" id="A0A2K1J746"/>
<protein>
    <submittedName>
        <fullName evidence="1 2">Uncharacterized protein</fullName>
    </submittedName>
</protein>
<evidence type="ECO:0000313" key="1">
    <source>
        <dbReference type="EMBL" id="PNR37342.1"/>
    </source>
</evidence>
<reference evidence="1 3" key="1">
    <citation type="journal article" date="2008" name="Science">
        <title>The Physcomitrella genome reveals evolutionary insights into the conquest of land by plants.</title>
        <authorList>
            <person name="Rensing S."/>
            <person name="Lang D."/>
            <person name="Zimmer A."/>
            <person name="Terry A."/>
            <person name="Salamov A."/>
            <person name="Shapiro H."/>
            <person name="Nishiyama T."/>
            <person name="Perroud P.-F."/>
            <person name="Lindquist E."/>
            <person name="Kamisugi Y."/>
            <person name="Tanahashi T."/>
            <person name="Sakakibara K."/>
            <person name="Fujita T."/>
            <person name="Oishi K."/>
            <person name="Shin-I T."/>
            <person name="Kuroki Y."/>
            <person name="Toyoda A."/>
            <person name="Suzuki Y."/>
            <person name="Hashimoto A."/>
            <person name="Yamaguchi K."/>
            <person name="Sugano A."/>
            <person name="Kohara Y."/>
            <person name="Fujiyama A."/>
            <person name="Anterola A."/>
            <person name="Aoki S."/>
            <person name="Ashton N."/>
            <person name="Barbazuk W.B."/>
            <person name="Barker E."/>
            <person name="Bennetzen J."/>
            <person name="Bezanilla M."/>
            <person name="Blankenship R."/>
            <person name="Cho S.H."/>
            <person name="Dutcher S."/>
            <person name="Estelle M."/>
            <person name="Fawcett J.A."/>
            <person name="Gundlach H."/>
            <person name="Hanada K."/>
            <person name="Heyl A."/>
            <person name="Hicks K.A."/>
            <person name="Hugh J."/>
            <person name="Lohr M."/>
            <person name="Mayer K."/>
            <person name="Melkozernov A."/>
            <person name="Murata T."/>
            <person name="Nelson D."/>
            <person name="Pils B."/>
            <person name="Prigge M."/>
            <person name="Reiss B."/>
            <person name="Renner T."/>
            <person name="Rombauts S."/>
            <person name="Rushton P."/>
            <person name="Sanderfoot A."/>
            <person name="Schween G."/>
            <person name="Shiu S.-H."/>
            <person name="Stueber K."/>
            <person name="Theodoulou F.L."/>
            <person name="Tu H."/>
            <person name="Van de Peer Y."/>
            <person name="Verrier P.J."/>
            <person name="Waters E."/>
            <person name="Wood A."/>
            <person name="Yang L."/>
            <person name="Cove D."/>
            <person name="Cuming A."/>
            <person name="Hasebe M."/>
            <person name="Lucas S."/>
            <person name="Mishler D.B."/>
            <person name="Reski R."/>
            <person name="Grigoriev I."/>
            <person name="Quatrano R.S."/>
            <person name="Boore J.L."/>
        </authorList>
    </citation>
    <scope>NUCLEOTIDE SEQUENCE [LARGE SCALE GENOMIC DNA]</scope>
    <source>
        <strain evidence="2 3">cv. Gransden 2004</strain>
    </source>
</reference>